<dbReference type="Gene3D" id="1.10.760.10">
    <property type="entry name" value="Cytochrome c-like domain"/>
    <property type="match status" value="1"/>
</dbReference>
<gene>
    <name evidence="9" type="ORF">DB32_002549</name>
</gene>
<reference evidence="9 10" key="1">
    <citation type="submission" date="2015-03" db="EMBL/GenBank/DDBJ databases">
        <title>Genome assembly of Sandaracinus amylolyticus DSM 53668.</title>
        <authorList>
            <person name="Sharma G."/>
            <person name="Subramanian S."/>
        </authorList>
    </citation>
    <scope>NUCLEOTIDE SEQUENCE [LARGE SCALE GENOMIC DNA]</scope>
    <source>
        <strain evidence="9 10">DSM 53668</strain>
    </source>
</reference>
<dbReference type="InterPro" id="IPR009056">
    <property type="entry name" value="Cyt_c-like_dom"/>
</dbReference>
<dbReference type="RefSeq" id="WP_053232643.1">
    <property type="nucleotide sequence ID" value="NZ_CP011125.1"/>
</dbReference>
<dbReference type="OrthoDB" id="5342087at2"/>
<evidence type="ECO:0000256" key="1">
    <source>
        <dbReference type="ARBA" id="ARBA00022617"/>
    </source>
</evidence>
<evidence type="ECO:0000256" key="2">
    <source>
        <dbReference type="ARBA" id="ARBA00022723"/>
    </source>
</evidence>
<dbReference type="AlphaFoldDB" id="A0A0F6W1X7"/>
<dbReference type="STRING" id="927083.DB32_002549"/>
<evidence type="ECO:0000256" key="3">
    <source>
        <dbReference type="ARBA" id="ARBA00022729"/>
    </source>
</evidence>
<dbReference type="GO" id="GO:0046872">
    <property type="term" value="F:metal ion binding"/>
    <property type="evidence" value="ECO:0007669"/>
    <property type="project" value="UniProtKB-KW"/>
</dbReference>
<dbReference type="EMBL" id="CP011125">
    <property type="protein sequence ID" value="AKF05400.1"/>
    <property type="molecule type" value="Genomic_DNA"/>
</dbReference>
<dbReference type="InterPro" id="IPR036909">
    <property type="entry name" value="Cyt_c-like_dom_sf"/>
</dbReference>
<dbReference type="GO" id="GO:0020037">
    <property type="term" value="F:heme binding"/>
    <property type="evidence" value="ECO:0007669"/>
    <property type="project" value="InterPro"/>
</dbReference>
<organism evidence="9 10">
    <name type="scientific">Sandaracinus amylolyticus</name>
    <dbReference type="NCBI Taxonomy" id="927083"/>
    <lineage>
        <taxon>Bacteria</taxon>
        <taxon>Pseudomonadati</taxon>
        <taxon>Myxococcota</taxon>
        <taxon>Polyangia</taxon>
        <taxon>Polyangiales</taxon>
        <taxon>Sandaracinaceae</taxon>
        <taxon>Sandaracinus</taxon>
    </lineage>
</organism>
<keyword evidence="2 6" id="KW-0479">Metal-binding</keyword>
<evidence type="ECO:0000313" key="9">
    <source>
        <dbReference type="EMBL" id="AKF05400.1"/>
    </source>
</evidence>
<feature type="chain" id="PRO_5002511513" description="Cytochrome c domain-containing protein" evidence="7">
    <location>
        <begin position="31"/>
        <end position="611"/>
    </location>
</feature>
<dbReference type="PROSITE" id="PS51257">
    <property type="entry name" value="PROKAR_LIPOPROTEIN"/>
    <property type="match status" value="1"/>
</dbReference>
<keyword evidence="10" id="KW-1185">Reference proteome</keyword>
<dbReference type="SUPFAM" id="SSF51004">
    <property type="entry name" value="C-terminal (heme d1) domain of cytochrome cd1-nitrite reductase"/>
    <property type="match status" value="1"/>
</dbReference>
<evidence type="ECO:0000256" key="4">
    <source>
        <dbReference type="ARBA" id="ARBA00023002"/>
    </source>
</evidence>
<dbReference type="InterPro" id="IPR011048">
    <property type="entry name" value="Haem_d1_sf"/>
</dbReference>
<evidence type="ECO:0000313" key="10">
    <source>
        <dbReference type="Proteomes" id="UP000034883"/>
    </source>
</evidence>
<sequence>MRSIERRQARTRATLALVATFGTAACGLNANDPYRDAPVVSLDVAPPPISGGTLAASADGRIAVAADPDRDRVLVVDLETHDVRAIDTAPGADPGRVALAPEGRAFVALRRTGAVLEIDVERAAIVAEHAVCSSPRGLAAAPGRLHVACADGALVTLERAHSGEVLGELARVRLEPDLRDVVVTHEGLLVSRFRRAELVLLDDAGTAHVRPLPEAHLEGITADGARSGLEQRYEPGVAVRTTSAPGGRAIVLHQRARIGTEAVFVDAPRPSTGYTYSNEPVENDQGDVWRDPCGNAVVHAAATLVGAGGIALHTAPSIARGVVPVDVAVSEGGRVAIAFAGEPGGEFRLGPQVVTSSLAVAERDDPQGCLGSNDDRRYAGQVIAVAFAGEREVVQLREPARLVVDGAEIELGGASVRDTGHDVFHLDTGGAIACASCHPEGGDDGHVWTFSATGSVRTQSLEGAVGLAPYHRRGDMPSFPVLIDRLQEQMAGPRLAPEVVSAAERWLARLPAPPAGPSFDHDAVERGRAIFERADVGCASCHAGDLGTDGLSHTIGADVWQTPPLRGVALRAPYLHDGRASDLRAALVTHARIEHLEVTELDDLEAYVRAR</sequence>
<proteinExistence type="predicted"/>
<accession>A0A0F6W1X7</accession>
<dbReference type="KEGG" id="samy:DB32_002549"/>
<dbReference type="InterPro" id="IPR051395">
    <property type="entry name" value="Cytochrome_c_Peroxidase/MauG"/>
</dbReference>
<evidence type="ECO:0000259" key="8">
    <source>
        <dbReference type="PROSITE" id="PS51007"/>
    </source>
</evidence>
<dbReference type="InterPro" id="IPR015943">
    <property type="entry name" value="WD40/YVTN_repeat-like_dom_sf"/>
</dbReference>
<keyword evidence="5 6" id="KW-0408">Iron</keyword>
<dbReference type="GO" id="GO:0009055">
    <property type="term" value="F:electron transfer activity"/>
    <property type="evidence" value="ECO:0007669"/>
    <property type="project" value="InterPro"/>
</dbReference>
<evidence type="ECO:0000256" key="6">
    <source>
        <dbReference type="PROSITE-ProRule" id="PRU00433"/>
    </source>
</evidence>
<dbReference type="PROSITE" id="PS51007">
    <property type="entry name" value="CYTC"/>
    <property type="match status" value="1"/>
</dbReference>
<keyword evidence="1 6" id="KW-0349">Heme</keyword>
<protein>
    <recommendedName>
        <fullName evidence="8">Cytochrome c domain-containing protein</fullName>
    </recommendedName>
</protein>
<dbReference type="GO" id="GO:0004130">
    <property type="term" value="F:cytochrome-c peroxidase activity"/>
    <property type="evidence" value="ECO:0007669"/>
    <property type="project" value="TreeGrafter"/>
</dbReference>
<feature type="signal peptide" evidence="7">
    <location>
        <begin position="1"/>
        <end position="30"/>
    </location>
</feature>
<dbReference type="PANTHER" id="PTHR30600">
    <property type="entry name" value="CYTOCHROME C PEROXIDASE-RELATED"/>
    <property type="match status" value="1"/>
</dbReference>
<keyword evidence="4" id="KW-0560">Oxidoreductase</keyword>
<evidence type="ECO:0000256" key="5">
    <source>
        <dbReference type="ARBA" id="ARBA00023004"/>
    </source>
</evidence>
<dbReference type="PANTHER" id="PTHR30600:SF10">
    <property type="entry name" value="BLL6722 PROTEIN"/>
    <property type="match status" value="1"/>
</dbReference>
<feature type="domain" description="Cytochrome c" evidence="8">
    <location>
        <begin position="522"/>
        <end position="611"/>
    </location>
</feature>
<name>A0A0F6W1X7_9BACT</name>
<dbReference type="SUPFAM" id="SSF46626">
    <property type="entry name" value="Cytochrome c"/>
    <property type="match status" value="2"/>
</dbReference>
<keyword evidence="3 7" id="KW-0732">Signal</keyword>
<dbReference type="Proteomes" id="UP000034883">
    <property type="component" value="Chromosome"/>
</dbReference>
<dbReference type="Gene3D" id="2.130.10.10">
    <property type="entry name" value="YVTN repeat-like/Quinoprotein amine dehydrogenase"/>
    <property type="match status" value="1"/>
</dbReference>
<evidence type="ECO:0000256" key="7">
    <source>
        <dbReference type="SAM" id="SignalP"/>
    </source>
</evidence>